<gene>
    <name evidence="1" type="ORF">E2488_06230</name>
</gene>
<dbReference type="AlphaFoldDB" id="A0A4Y8AUS5"/>
<sequence>MEKVIVLNSQQKFILEQIIDELKFALRKTYSEEDLIKLSLLIIKESGKQTYFSKKETLSNLLDNLGNYSSKACDISKVKYSKYRKNGFESEFKKDLFFTTKAIENSPEKISSFVSKVKDKSMIFKNEFILKSKEEKIEIISAYTIGILVYFASAGGIDHEGGLPDSDLSVGIGFHRHILSHSIILGFVVEFIMRSGIELFNAINKNLPEFHHSFWDRTNTFIDNNKGIAIGSMWLGIGTHLIKDSGVFGHGVKAYTGLPFEMSMAGHQGLFMANGVASAMASYSEQKKK</sequence>
<evidence type="ECO:0000313" key="2">
    <source>
        <dbReference type="Proteomes" id="UP000298517"/>
    </source>
</evidence>
<organism evidence="1 2">
    <name type="scientific">Gramella jeungdoensis</name>
    <dbReference type="NCBI Taxonomy" id="708091"/>
    <lineage>
        <taxon>Bacteria</taxon>
        <taxon>Pseudomonadati</taxon>
        <taxon>Bacteroidota</taxon>
        <taxon>Flavobacteriia</taxon>
        <taxon>Flavobacteriales</taxon>
        <taxon>Flavobacteriaceae</taxon>
        <taxon>Christiangramia</taxon>
    </lineage>
</organism>
<evidence type="ECO:0000313" key="1">
    <source>
        <dbReference type="EMBL" id="TEW75116.1"/>
    </source>
</evidence>
<proteinExistence type="predicted"/>
<name>A0A4Y8AUS5_9FLAO</name>
<comment type="caution">
    <text evidence="1">The sequence shown here is derived from an EMBL/GenBank/DDBJ whole genome shotgun (WGS) entry which is preliminary data.</text>
</comment>
<protein>
    <submittedName>
        <fullName evidence="1">Uncharacterized protein</fullName>
    </submittedName>
</protein>
<accession>A0A4Y8AUS5</accession>
<dbReference type="RefSeq" id="WP_134247486.1">
    <property type="nucleotide sequence ID" value="NZ_SNQI01000002.1"/>
</dbReference>
<reference evidence="1 2" key="1">
    <citation type="journal article" date="2011" name="J. Microbiol.">
        <title>Gramella jeungdoensis sp. nov., isolated from a solar saltern in Korea.</title>
        <authorList>
            <person name="Joung Y."/>
            <person name="Kim H."/>
            <person name="Jang T."/>
            <person name="Ahn T.S."/>
            <person name="Joh K."/>
        </authorList>
    </citation>
    <scope>NUCLEOTIDE SEQUENCE [LARGE SCALE GENOMIC DNA]</scope>
    <source>
        <strain evidence="1 2">KCTC 23123</strain>
    </source>
</reference>
<dbReference type="EMBL" id="SNQI01000002">
    <property type="protein sequence ID" value="TEW75116.1"/>
    <property type="molecule type" value="Genomic_DNA"/>
</dbReference>
<dbReference type="Proteomes" id="UP000298517">
    <property type="component" value="Unassembled WGS sequence"/>
</dbReference>
<keyword evidence="2" id="KW-1185">Reference proteome</keyword>
<dbReference type="OrthoDB" id="1440040at2"/>